<dbReference type="EMBL" id="ML992700">
    <property type="protein sequence ID" value="KAF2207775.1"/>
    <property type="molecule type" value="Genomic_DNA"/>
</dbReference>
<dbReference type="InterPro" id="IPR036047">
    <property type="entry name" value="F-box-like_dom_sf"/>
</dbReference>
<dbReference type="OrthoDB" id="3649723at2759"/>
<evidence type="ECO:0000256" key="1">
    <source>
        <dbReference type="SAM" id="MobiDB-lite"/>
    </source>
</evidence>
<gene>
    <name evidence="2" type="ORF">CERZMDRAFT_102040</name>
</gene>
<organism evidence="2 3">
    <name type="scientific">Cercospora zeae-maydis SCOH1-5</name>
    <dbReference type="NCBI Taxonomy" id="717836"/>
    <lineage>
        <taxon>Eukaryota</taxon>
        <taxon>Fungi</taxon>
        <taxon>Dikarya</taxon>
        <taxon>Ascomycota</taxon>
        <taxon>Pezizomycotina</taxon>
        <taxon>Dothideomycetes</taxon>
        <taxon>Dothideomycetidae</taxon>
        <taxon>Mycosphaerellales</taxon>
        <taxon>Mycosphaerellaceae</taxon>
        <taxon>Cercospora</taxon>
    </lineage>
</organism>
<proteinExistence type="predicted"/>
<evidence type="ECO:0000313" key="3">
    <source>
        <dbReference type="Proteomes" id="UP000799539"/>
    </source>
</evidence>
<accession>A0A6A6F1G3</accession>
<dbReference type="Proteomes" id="UP000799539">
    <property type="component" value="Unassembled WGS sequence"/>
</dbReference>
<evidence type="ECO:0000313" key="2">
    <source>
        <dbReference type="EMBL" id="KAF2207775.1"/>
    </source>
</evidence>
<feature type="region of interest" description="Disordered" evidence="1">
    <location>
        <begin position="132"/>
        <end position="162"/>
    </location>
</feature>
<sequence length="359" mass="40291">MAAAADRALHVPELLERILLSLPMKDLLLDQRVSKYWKALIKNSPKLQQALFYRPDYGTETWIAVDFEGLEYIGVEYSIIEAISVQDKQTASKDDWHQKVVIGRFNDLLLNWCGHSTVGIADQGLNDFAIPAHPRSDIDSDAGDSGSDQDEDEGTEYPSSERFIEPIRPLHQSFKPSWCDMYLSQPPSTHIEFPNRFGDDCNFANGKWGECKNEKGITAGELLETMGAVHGGINFDALVDMRVGYIVNILDPDTAGKKPLLLDEGIRRFKKLEELTGSKANVMATCKRIGDNLEVMRSDKDFAKVVKYGLLDVITEDTDVENLLMEKEHLPDCKIIDCDGCSGLFHAFDKNQEDGKDEK</sequence>
<protein>
    <recommendedName>
        <fullName evidence="4">F-box domain-containing protein</fullName>
    </recommendedName>
</protein>
<keyword evidence="3" id="KW-1185">Reference proteome</keyword>
<dbReference type="SUPFAM" id="SSF81383">
    <property type="entry name" value="F-box domain"/>
    <property type="match status" value="1"/>
</dbReference>
<name>A0A6A6F1G3_9PEZI</name>
<feature type="compositionally biased region" description="Acidic residues" evidence="1">
    <location>
        <begin position="139"/>
        <end position="155"/>
    </location>
</feature>
<evidence type="ECO:0008006" key="4">
    <source>
        <dbReference type="Google" id="ProtNLM"/>
    </source>
</evidence>
<dbReference type="AlphaFoldDB" id="A0A6A6F1G3"/>
<reference evidence="2" key="1">
    <citation type="journal article" date="2020" name="Stud. Mycol.">
        <title>101 Dothideomycetes genomes: a test case for predicting lifestyles and emergence of pathogens.</title>
        <authorList>
            <person name="Haridas S."/>
            <person name="Albert R."/>
            <person name="Binder M."/>
            <person name="Bloem J."/>
            <person name="Labutti K."/>
            <person name="Salamov A."/>
            <person name="Andreopoulos B."/>
            <person name="Baker S."/>
            <person name="Barry K."/>
            <person name="Bills G."/>
            <person name="Bluhm B."/>
            <person name="Cannon C."/>
            <person name="Castanera R."/>
            <person name="Culley D."/>
            <person name="Daum C."/>
            <person name="Ezra D."/>
            <person name="Gonzalez J."/>
            <person name="Henrissat B."/>
            <person name="Kuo A."/>
            <person name="Liang C."/>
            <person name="Lipzen A."/>
            <person name="Lutzoni F."/>
            <person name="Magnuson J."/>
            <person name="Mondo S."/>
            <person name="Nolan M."/>
            <person name="Ohm R."/>
            <person name="Pangilinan J."/>
            <person name="Park H.-J."/>
            <person name="Ramirez L."/>
            <person name="Alfaro M."/>
            <person name="Sun H."/>
            <person name="Tritt A."/>
            <person name="Yoshinaga Y."/>
            <person name="Zwiers L.-H."/>
            <person name="Turgeon B."/>
            <person name="Goodwin S."/>
            <person name="Spatafora J."/>
            <person name="Crous P."/>
            <person name="Grigoriev I."/>
        </authorList>
    </citation>
    <scope>NUCLEOTIDE SEQUENCE</scope>
    <source>
        <strain evidence="2">SCOH1-5</strain>
    </source>
</reference>